<organism evidence="1 2">
    <name type="scientific">Spirosoma profusum</name>
    <dbReference type="NCBI Taxonomy" id="2771354"/>
    <lineage>
        <taxon>Bacteria</taxon>
        <taxon>Pseudomonadati</taxon>
        <taxon>Bacteroidota</taxon>
        <taxon>Cytophagia</taxon>
        <taxon>Cytophagales</taxon>
        <taxon>Cytophagaceae</taxon>
        <taxon>Spirosoma</taxon>
    </lineage>
</organism>
<comment type="caution">
    <text evidence="1">The sequence shown here is derived from an EMBL/GenBank/DDBJ whole genome shotgun (WGS) entry which is preliminary data.</text>
</comment>
<dbReference type="AlphaFoldDB" id="A0A927AV22"/>
<gene>
    <name evidence="1" type="ORF">IC229_30200</name>
</gene>
<accession>A0A927AV22</accession>
<dbReference type="EMBL" id="JACWZY010000040">
    <property type="protein sequence ID" value="MBD2704942.1"/>
    <property type="molecule type" value="Genomic_DNA"/>
</dbReference>
<reference evidence="1" key="1">
    <citation type="submission" date="2020-09" db="EMBL/GenBank/DDBJ databases">
        <authorList>
            <person name="Kim M.K."/>
        </authorList>
    </citation>
    <scope>NUCLEOTIDE SEQUENCE</scope>
    <source>
        <strain evidence="1">BT702</strain>
    </source>
</reference>
<sequence length="633" mass="72329">MQLSIFASVVTEQTLDPSATAESWIKFVRQYGPIPRNDSAFEEHINKASRRAGVMPIRFQHPLLTDVLSCFNLTEEVRSVVLTGHAGDGKTNLCHRVWQGLGGDPALSDSSAPYIRHQLPNGLMLHVIRDLSAWVPSQGSEWEPEKVDLLTRFSESIHSQNPTEYFLIAGNDGQLIETWKRLPENLAIQKTRLLFEDLLVEDRQQSDGVQLSFFNLSRSSSAVLFDSCITAFLSHPGWQLCFNEGNDTRIEYNEYSPIYINYKRLQDSLLQSRLRKLFELCDYNDIHIPIREILALLANAILGHPKVTDRLMLPTDVRTIIHDRLVPQASIYDNIFGINLTDSRRDSIGVFSALSRFRIGEETSNRIDNLLIYGNTDETLTPYFTKYLANDPIYGASEAYLREQSIYIEGVDDDDRSKGFLPMLASQRRALFFKIAEEEVLELKLWHLTVFSYAGEYLEKVIKPLKTKKVPVERDIVGRLVRGINRVFVGMLVNSDRELFLGSSLHASGARVCRVFEDNISVRPKNGQSVKVDWYNNRPILNVSLSNNHLESLTLNLVRYEFLSRVAEGALPSSFSKECYEDVMSFKSKLLKRLTLRRQEDGSVEEEQHVFQRMVLDDNGNPIPREINFTMPD</sequence>
<dbReference type="RefSeq" id="WP_190891915.1">
    <property type="nucleotide sequence ID" value="NZ_JACWZY010000040.1"/>
</dbReference>
<name>A0A927AV22_9BACT</name>
<evidence type="ECO:0000313" key="1">
    <source>
        <dbReference type="EMBL" id="MBD2704942.1"/>
    </source>
</evidence>
<proteinExistence type="predicted"/>
<protein>
    <submittedName>
        <fullName evidence="1">Uncharacterized protein</fullName>
    </submittedName>
</protein>
<keyword evidence="2" id="KW-1185">Reference proteome</keyword>
<dbReference type="Proteomes" id="UP000598820">
    <property type="component" value="Unassembled WGS sequence"/>
</dbReference>
<evidence type="ECO:0000313" key="2">
    <source>
        <dbReference type="Proteomes" id="UP000598820"/>
    </source>
</evidence>